<dbReference type="InterPro" id="IPR003812">
    <property type="entry name" value="Fido"/>
</dbReference>
<dbReference type="EMBL" id="JAJUOS010000003">
    <property type="protein sequence ID" value="MCE5973018.1"/>
    <property type="molecule type" value="Genomic_DNA"/>
</dbReference>
<evidence type="ECO:0000313" key="3">
    <source>
        <dbReference type="Proteomes" id="UP001521181"/>
    </source>
</evidence>
<dbReference type="PROSITE" id="PS51459">
    <property type="entry name" value="FIDO"/>
    <property type="match status" value="1"/>
</dbReference>
<organism evidence="2 3">
    <name type="scientific">Rhodobacter flavimaris</name>
    <dbReference type="NCBI Taxonomy" id="2907145"/>
    <lineage>
        <taxon>Bacteria</taxon>
        <taxon>Pseudomonadati</taxon>
        <taxon>Pseudomonadota</taxon>
        <taxon>Alphaproteobacteria</taxon>
        <taxon>Rhodobacterales</taxon>
        <taxon>Rhodobacter group</taxon>
        <taxon>Rhodobacter</taxon>
    </lineage>
</organism>
<keyword evidence="3" id="KW-1185">Reference proteome</keyword>
<dbReference type="Gene3D" id="1.20.120.1870">
    <property type="entry name" value="Fic/DOC protein, Fido domain"/>
    <property type="match status" value="1"/>
</dbReference>
<dbReference type="InterPro" id="IPR036597">
    <property type="entry name" value="Fido-like_dom_sf"/>
</dbReference>
<sequence>MNDNIEIQKFSETLLPEVSYLYYRAAHEVKEFDEGLPAGGISAKEVLRAHFCVVDYFLREGEGEGVGGFGPKNIGLLLSAVARPHTEFSGEAKWKTVPEKAATLLYGLIMNHPFHDANKRTAYLSTVHYLVTSGYHITATANELEDLTVLVAEKSLSKFPRYRELRKTSSDPEIEYLAWYLRKNTHLIDRTQYLVTYRELEKILKRYNVMMLNPDNGSIDIMRWEDVEAPRRTLFSPRKKTPELRKVCSLGFPGWSKVVGKGRVRHLREQLGLMPSDGVVSKAFFQDVDDMRVLIGIYEDALRRLAYR</sequence>
<feature type="domain" description="Fido" evidence="1">
    <location>
        <begin position="41"/>
        <end position="182"/>
    </location>
</feature>
<dbReference type="PANTHER" id="PTHR39426:SF1">
    <property type="entry name" value="HOMOLOGY TO DEATH-ON-CURING PROTEIN OF PHAGE P1"/>
    <property type="match status" value="1"/>
</dbReference>
<dbReference type="InterPro" id="IPR053737">
    <property type="entry name" value="Type_II_TA_Toxin"/>
</dbReference>
<gene>
    <name evidence="2" type="ORF">LZA78_05955</name>
</gene>
<reference evidence="2 3" key="1">
    <citation type="submission" date="2021-12" db="EMBL/GenBank/DDBJ databases">
        <title>Sinirhodobacter sp. WL0062 is a bacterium isolated from seawater.</title>
        <authorList>
            <person name="Wang L."/>
            <person name="He W."/>
            <person name="Zhang D.-F."/>
        </authorList>
    </citation>
    <scope>NUCLEOTIDE SEQUENCE [LARGE SCALE GENOMIC DNA]</scope>
    <source>
        <strain evidence="2 3">WL0062</strain>
    </source>
</reference>
<dbReference type="PANTHER" id="PTHR39426">
    <property type="entry name" value="HOMOLOGY TO DEATH-ON-CURING PROTEIN OF PHAGE P1"/>
    <property type="match status" value="1"/>
</dbReference>
<dbReference type="RefSeq" id="WP_233676013.1">
    <property type="nucleotide sequence ID" value="NZ_JAJUOS010000003.1"/>
</dbReference>
<evidence type="ECO:0000259" key="1">
    <source>
        <dbReference type="PROSITE" id="PS51459"/>
    </source>
</evidence>
<evidence type="ECO:0000313" key="2">
    <source>
        <dbReference type="EMBL" id="MCE5973018.1"/>
    </source>
</evidence>
<dbReference type="SUPFAM" id="SSF140931">
    <property type="entry name" value="Fic-like"/>
    <property type="match status" value="1"/>
</dbReference>
<dbReference type="Proteomes" id="UP001521181">
    <property type="component" value="Unassembled WGS sequence"/>
</dbReference>
<dbReference type="NCBIfam" id="TIGR01550">
    <property type="entry name" value="DOC_P1"/>
    <property type="match status" value="1"/>
</dbReference>
<dbReference type="InterPro" id="IPR006440">
    <property type="entry name" value="Doc"/>
</dbReference>
<comment type="caution">
    <text evidence="2">The sequence shown here is derived from an EMBL/GenBank/DDBJ whole genome shotgun (WGS) entry which is preliminary data.</text>
</comment>
<name>A0ABS8YTL4_9RHOB</name>
<dbReference type="Pfam" id="PF02661">
    <property type="entry name" value="Fic"/>
    <property type="match status" value="1"/>
</dbReference>
<proteinExistence type="predicted"/>
<accession>A0ABS8YTL4</accession>
<protein>
    <submittedName>
        <fullName evidence="2">Type II toxin-antitoxin system death-on-curing family toxin</fullName>
    </submittedName>
</protein>